<accession>A0A1D1UY46</accession>
<dbReference type="OrthoDB" id="10043873at2759"/>
<feature type="chain" id="PRO_5008897768" evidence="2">
    <location>
        <begin position="22"/>
        <end position="268"/>
    </location>
</feature>
<feature type="signal peptide" evidence="2">
    <location>
        <begin position="1"/>
        <end position="21"/>
    </location>
</feature>
<comment type="caution">
    <text evidence="3">The sequence shown here is derived from an EMBL/GenBank/DDBJ whole genome shotgun (WGS) entry which is preliminary data.</text>
</comment>
<sequence length="268" mass="30058">MRRLMIAICLLNAITRGIILADQSQRSFFDDSEALLVRRERQTNTTFVNNSTVNFAGGFNSFFPALLQLFLGGFVSQGPFNASISNATQFSLTTDFFTTLFAILQYATFVAFFVMFMGFMVFGVFFLYMFNYMVPSQASPFSTTFTSNSLFRSFEDENMPLFDKITSVGYGLLDRGSELYGLIQTPECRRYAMCHLSSSFGDQEANGFVFKDLLRSISSTLDNKGATEGMTRAVNVGLLTGECDEPIMNCPELVPYFKKVVDTVSNYI</sequence>
<keyword evidence="1" id="KW-0472">Membrane</keyword>
<name>A0A1D1UY46_RAMVA</name>
<dbReference type="EMBL" id="BDGG01000002">
    <property type="protein sequence ID" value="GAU94586.1"/>
    <property type="molecule type" value="Genomic_DNA"/>
</dbReference>
<evidence type="ECO:0000313" key="4">
    <source>
        <dbReference type="Proteomes" id="UP000186922"/>
    </source>
</evidence>
<keyword evidence="4" id="KW-1185">Reference proteome</keyword>
<feature type="transmembrane region" description="Helical" evidence="1">
    <location>
        <begin position="103"/>
        <end position="130"/>
    </location>
</feature>
<protein>
    <submittedName>
        <fullName evidence="3">Uncharacterized protein</fullName>
    </submittedName>
</protein>
<keyword evidence="1" id="KW-0812">Transmembrane</keyword>
<gene>
    <name evidence="3" type="primary">RvY_06328-1</name>
    <name evidence="3" type="synonym">RvY_06328.1</name>
    <name evidence="3" type="ORF">RvY_06328</name>
</gene>
<evidence type="ECO:0000256" key="2">
    <source>
        <dbReference type="SAM" id="SignalP"/>
    </source>
</evidence>
<organism evidence="3 4">
    <name type="scientific">Ramazzottius varieornatus</name>
    <name type="common">Water bear</name>
    <name type="synonym">Tardigrade</name>
    <dbReference type="NCBI Taxonomy" id="947166"/>
    <lineage>
        <taxon>Eukaryota</taxon>
        <taxon>Metazoa</taxon>
        <taxon>Ecdysozoa</taxon>
        <taxon>Tardigrada</taxon>
        <taxon>Eutardigrada</taxon>
        <taxon>Parachela</taxon>
        <taxon>Hypsibioidea</taxon>
        <taxon>Ramazzottiidae</taxon>
        <taxon>Ramazzottius</taxon>
    </lineage>
</organism>
<evidence type="ECO:0000313" key="3">
    <source>
        <dbReference type="EMBL" id="GAU94586.1"/>
    </source>
</evidence>
<evidence type="ECO:0000256" key="1">
    <source>
        <dbReference type="SAM" id="Phobius"/>
    </source>
</evidence>
<keyword evidence="2" id="KW-0732">Signal</keyword>
<dbReference type="Proteomes" id="UP000186922">
    <property type="component" value="Unassembled WGS sequence"/>
</dbReference>
<keyword evidence="1" id="KW-1133">Transmembrane helix</keyword>
<proteinExistence type="predicted"/>
<reference evidence="3 4" key="1">
    <citation type="journal article" date="2016" name="Nat. Commun.">
        <title>Extremotolerant tardigrade genome and improved radiotolerance of human cultured cells by tardigrade-unique protein.</title>
        <authorList>
            <person name="Hashimoto T."/>
            <person name="Horikawa D.D."/>
            <person name="Saito Y."/>
            <person name="Kuwahara H."/>
            <person name="Kozuka-Hata H."/>
            <person name="Shin-I T."/>
            <person name="Minakuchi Y."/>
            <person name="Ohishi K."/>
            <person name="Motoyama A."/>
            <person name="Aizu T."/>
            <person name="Enomoto A."/>
            <person name="Kondo K."/>
            <person name="Tanaka S."/>
            <person name="Hara Y."/>
            <person name="Koshikawa S."/>
            <person name="Sagara H."/>
            <person name="Miura T."/>
            <person name="Yokobori S."/>
            <person name="Miyagawa K."/>
            <person name="Suzuki Y."/>
            <person name="Kubo T."/>
            <person name="Oyama M."/>
            <person name="Kohara Y."/>
            <person name="Fujiyama A."/>
            <person name="Arakawa K."/>
            <person name="Katayama T."/>
            <person name="Toyoda A."/>
            <person name="Kunieda T."/>
        </authorList>
    </citation>
    <scope>NUCLEOTIDE SEQUENCE [LARGE SCALE GENOMIC DNA]</scope>
    <source>
        <strain evidence="3 4">YOKOZUNA-1</strain>
    </source>
</reference>
<dbReference type="AlphaFoldDB" id="A0A1D1UY46"/>